<dbReference type="PANTHER" id="PTHR46844">
    <property type="entry name" value="SLR5058 PROTEIN"/>
    <property type="match status" value="1"/>
</dbReference>
<gene>
    <name evidence="3" type="ORF">K1Y72_30115</name>
</gene>
<evidence type="ECO:0000313" key="3">
    <source>
        <dbReference type="EMBL" id="MBW8486657.1"/>
    </source>
</evidence>
<evidence type="ECO:0000259" key="2">
    <source>
        <dbReference type="PROSITE" id="PS50837"/>
    </source>
</evidence>
<dbReference type="RefSeq" id="WP_220169891.1">
    <property type="nucleotide sequence ID" value="NZ_JAIBOA010000025.1"/>
</dbReference>
<accession>A0ABS7G4C4</accession>
<sequence length="1440" mass="155043">MATSGRPDKNLETVVAAALRKDTDPVALGSALAKARRFPLIGEALAGLGDDFATGPAVERIRTSLRAALPVDRNELAERVGLSLSQSRVVYGVLAGLSIADAVTELNRSRPHGEQLNKSTGSRWMTAAAERISEWIALGGPLATGPAEDDGLASYLRLLRAHCAELPSWFPAGLRFTDILQEVTVTPPGAEGAVPAGDPASDHDRTREEAGGPRRLAWATALQQYRRLVLLGDAGSGKSWAVRGRALRLIDDRLDRGLRGPVPVLLYAPRLEELLAAAPPPPGDRAALASLLATALPDEVTAAPDAAAAVAALLRERAPAELLIDGYDEIRQERPRLLERLSEILQLLHPEHGRFVLTSRPAALPQHRLVRLAAACELKDFAEREQRQFIRCWFHASPESARPVERRVAARNLEILRRPLLIALFCAVADDPAEQPFPETEHELWQRALDRLAAEEGRYAEQAPTSEIVRLRKRLLEEVAVLFQDGAGLLDSVEVAAVTDALRHRPDWAELARTTAHATVVDDLVGTGIVHKASVGHQTRLVFLHGTVRDYLLARALARNGGWTERVGRLWTQPEWEQVLGHVGSLVDDPGEVVLALQSRFGDDPLNAARFAAGRILPTVAGRVEWRQYTAVRDELLILLGSADPVDRGRSAALLSALRDDETGAMVRGLVHPAVPTHVVIAALRTIASGAPDRSLDVLTGCARSADFTLAERKAAVDALADTGTAAALGALEELAADATVIPSVRTTAAYSALRLFDAPGAARLLLSSDAEPSQEPRRLLAERLAQAEHAGAFAPGTGRGLCTIADPYCRALLDSDGTLAGAAPLLVEALPANPVVDRLAQAVETARARAEDDPLMVTCGRFVLAAGQPPVLRDRLARLVAAAPDRAATAVWHALTEQVTPRDNLQIAEFLIREVAELPDRLAGALRGALAAGDLGPVAKAQYEHTVREETTAARTPPPADDGVVPAEDPGGEAAPSLEEVLAGGLPPIVKYAFLRTRRRSLPDRGAVRTTATKLTHLLSTEDVTHWIDALPAIAVRVDDRLREADDATAYSRLLRLRSQWPDRYGEIADMGSSFGSAELDARAEAALLADEFDDAAAKALASFGARLLEGKPPTTVAATVLYAAGCVSRGRAYTAHHQVNDYLKEIPDQARTFSGVILGSWLNAAAMAFPKVADGIGRLPGWMLRTEAEVAGLRMAAGLAGPEAFDEVVSWAGCRRTAALLATVGALAATAGVRRRIAEARTVALNRADDLAERWPRIDRNAPEQRAAPKWSEMLIRIASRQLMAGRPEVAIGVYESAVEESPGDPRLVNNLGFCLMPVDPDAALTALERAAALFRRPYGVNVANRMLLHLMRDDPAAANRIGDAYHRLGRNDGAAWLWDMDDPQTLRDGADIALYIIELGRRAALQVHDYPQVERWERRRALRRPAGPLPEGDEHGS</sequence>
<protein>
    <submittedName>
        <fullName evidence="3">NACHT domain-containing protein</fullName>
    </submittedName>
</protein>
<feature type="region of interest" description="Disordered" evidence="1">
    <location>
        <begin position="947"/>
        <end position="976"/>
    </location>
</feature>
<reference evidence="3 4" key="1">
    <citation type="submission" date="2021-07" db="EMBL/GenBank/DDBJ databases">
        <title>Actinomadura sp. PM05-2 isolated from lichen.</title>
        <authorList>
            <person name="Somphong A."/>
            <person name="Phongsopitanun W."/>
            <person name="Tanasupawat S."/>
            <person name="Peongsungnone V."/>
        </authorList>
    </citation>
    <scope>NUCLEOTIDE SEQUENCE [LARGE SCALE GENOMIC DNA]</scope>
    <source>
        <strain evidence="3 4">PM05-2</strain>
    </source>
</reference>
<feature type="compositionally biased region" description="Basic and acidic residues" evidence="1">
    <location>
        <begin position="200"/>
        <end position="212"/>
    </location>
</feature>
<evidence type="ECO:0000256" key="1">
    <source>
        <dbReference type="SAM" id="MobiDB-lite"/>
    </source>
</evidence>
<dbReference type="InterPro" id="IPR007111">
    <property type="entry name" value="NACHT_NTPase"/>
</dbReference>
<name>A0ABS7G4C4_9ACTN</name>
<dbReference type="Pfam" id="PF05729">
    <property type="entry name" value="NACHT"/>
    <property type="match status" value="1"/>
</dbReference>
<evidence type="ECO:0000313" key="4">
    <source>
        <dbReference type="Proteomes" id="UP000774570"/>
    </source>
</evidence>
<dbReference type="InterPro" id="IPR011990">
    <property type="entry name" value="TPR-like_helical_dom_sf"/>
</dbReference>
<dbReference type="PROSITE" id="PS50837">
    <property type="entry name" value="NACHT"/>
    <property type="match status" value="1"/>
</dbReference>
<feature type="region of interest" description="Disordered" evidence="1">
    <location>
        <begin position="188"/>
        <end position="212"/>
    </location>
</feature>
<organism evidence="3 4">
    <name type="scientific">Actinomadura parmotrematis</name>
    <dbReference type="NCBI Taxonomy" id="2864039"/>
    <lineage>
        <taxon>Bacteria</taxon>
        <taxon>Bacillati</taxon>
        <taxon>Actinomycetota</taxon>
        <taxon>Actinomycetes</taxon>
        <taxon>Streptosporangiales</taxon>
        <taxon>Thermomonosporaceae</taxon>
        <taxon>Actinomadura</taxon>
    </lineage>
</organism>
<dbReference type="Proteomes" id="UP000774570">
    <property type="component" value="Unassembled WGS sequence"/>
</dbReference>
<proteinExistence type="predicted"/>
<keyword evidence="4" id="KW-1185">Reference proteome</keyword>
<dbReference type="PANTHER" id="PTHR46844:SF1">
    <property type="entry name" value="SLR5058 PROTEIN"/>
    <property type="match status" value="1"/>
</dbReference>
<comment type="caution">
    <text evidence="3">The sequence shown here is derived from an EMBL/GenBank/DDBJ whole genome shotgun (WGS) entry which is preliminary data.</text>
</comment>
<dbReference type="EMBL" id="JAIBOA010000025">
    <property type="protein sequence ID" value="MBW8486657.1"/>
    <property type="molecule type" value="Genomic_DNA"/>
</dbReference>
<dbReference type="InterPro" id="IPR027417">
    <property type="entry name" value="P-loop_NTPase"/>
</dbReference>
<dbReference type="SUPFAM" id="SSF48452">
    <property type="entry name" value="TPR-like"/>
    <property type="match status" value="1"/>
</dbReference>
<dbReference type="Gene3D" id="1.25.40.10">
    <property type="entry name" value="Tetratricopeptide repeat domain"/>
    <property type="match status" value="1"/>
</dbReference>
<dbReference type="Gene3D" id="3.40.50.300">
    <property type="entry name" value="P-loop containing nucleotide triphosphate hydrolases"/>
    <property type="match status" value="1"/>
</dbReference>
<feature type="domain" description="NACHT" evidence="2">
    <location>
        <begin position="226"/>
        <end position="363"/>
    </location>
</feature>